<evidence type="ECO:0000256" key="3">
    <source>
        <dbReference type="ARBA" id="ARBA00023163"/>
    </source>
</evidence>
<feature type="domain" description="HTH araC/xylS-type" evidence="4">
    <location>
        <begin position="184"/>
        <end position="282"/>
    </location>
</feature>
<dbReference type="Pfam" id="PF12833">
    <property type="entry name" value="HTH_18"/>
    <property type="match status" value="1"/>
</dbReference>
<dbReference type="SUPFAM" id="SSF46689">
    <property type="entry name" value="Homeodomain-like"/>
    <property type="match status" value="2"/>
</dbReference>
<dbReference type="SUPFAM" id="SSF51215">
    <property type="entry name" value="Regulatory protein AraC"/>
    <property type="match status" value="1"/>
</dbReference>
<dbReference type="PRINTS" id="PR00032">
    <property type="entry name" value="HTHARAC"/>
</dbReference>
<evidence type="ECO:0000259" key="4">
    <source>
        <dbReference type="PROSITE" id="PS01124"/>
    </source>
</evidence>
<protein>
    <submittedName>
        <fullName evidence="5">AraC-like DNA-binding protein</fullName>
    </submittedName>
</protein>
<evidence type="ECO:0000256" key="2">
    <source>
        <dbReference type="ARBA" id="ARBA00023125"/>
    </source>
</evidence>
<evidence type="ECO:0000313" key="5">
    <source>
        <dbReference type="EMBL" id="MBM7702621.1"/>
    </source>
</evidence>
<keyword evidence="2" id="KW-0238">DNA-binding</keyword>
<keyword evidence="3" id="KW-0804">Transcription</keyword>
<dbReference type="PANTHER" id="PTHR43280:SF30">
    <property type="entry name" value="MMSAB OPERON REGULATORY PROTEIN"/>
    <property type="match status" value="1"/>
</dbReference>
<accession>A0ABS2QT38</accession>
<sequence>MMVTFKLPPFPTFIIGGTHTFLKGKKHFKRTYTVFDLLYVKRGTLYMSENEMEYKVNEGEYILLSPGLEHYGHKGCDERTDVIWFHFSVEGSFSYETNASLQWRDLFQKEGTFTEPAQFIFQIPTYGRFDNRAIMEQKLDELVHLNEYGSVENKLQQQMIFQEILIILQKEALAIPTAAERVCDKYIAYIRAHFKEDLSVQEVALKLHYHPDYIARSMKKTMGVGPVEYLQQYRISQSKILLATTDMKIKEVAEKVGIQDDTYFSRLFRKKEGVSPNRYRRFVHRSEG</sequence>
<keyword evidence="6" id="KW-1185">Reference proteome</keyword>
<dbReference type="RefSeq" id="WP_205185767.1">
    <property type="nucleotide sequence ID" value="NZ_JAFBFC010000002.1"/>
</dbReference>
<dbReference type="SMART" id="SM00342">
    <property type="entry name" value="HTH_ARAC"/>
    <property type="match status" value="1"/>
</dbReference>
<name>A0ABS2QT38_9BACI</name>
<dbReference type="Pfam" id="PF02311">
    <property type="entry name" value="AraC_binding"/>
    <property type="match status" value="1"/>
</dbReference>
<dbReference type="InterPro" id="IPR003313">
    <property type="entry name" value="AraC-bd"/>
</dbReference>
<dbReference type="InterPro" id="IPR020449">
    <property type="entry name" value="Tscrpt_reg_AraC-type_HTH"/>
</dbReference>
<keyword evidence="1" id="KW-0805">Transcription regulation</keyword>
<proteinExistence type="predicted"/>
<gene>
    <name evidence="5" type="ORF">JOC83_001455</name>
</gene>
<dbReference type="PANTHER" id="PTHR43280">
    <property type="entry name" value="ARAC-FAMILY TRANSCRIPTIONAL REGULATOR"/>
    <property type="match status" value="1"/>
</dbReference>
<dbReference type="Proteomes" id="UP000809829">
    <property type="component" value="Unassembled WGS sequence"/>
</dbReference>
<dbReference type="PROSITE" id="PS00041">
    <property type="entry name" value="HTH_ARAC_FAMILY_1"/>
    <property type="match status" value="1"/>
</dbReference>
<reference evidence="5 6" key="1">
    <citation type="submission" date="2021-01" db="EMBL/GenBank/DDBJ databases">
        <title>Genomic Encyclopedia of Type Strains, Phase IV (KMG-IV): sequencing the most valuable type-strain genomes for metagenomic binning, comparative biology and taxonomic classification.</title>
        <authorList>
            <person name="Goeker M."/>
        </authorList>
    </citation>
    <scope>NUCLEOTIDE SEQUENCE [LARGE SCALE GENOMIC DNA]</scope>
    <source>
        <strain evidence="5 6">DSM 104297</strain>
    </source>
</reference>
<evidence type="ECO:0000256" key="1">
    <source>
        <dbReference type="ARBA" id="ARBA00023015"/>
    </source>
</evidence>
<dbReference type="InterPro" id="IPR037923">
    <property type="entry name" value="HTH-like"/>
</dbReference>
<comment type="caution">
    <text evidence="5">The sequence shown here is derived from an EMBL/GenBank/DDBJ whole genome shotgun (WGS) entry which is preliminary data.</text>
</comment>
<dbReference type="InterPro" id="IPR018060">
    <property type="entry name" value="HTH_AraC"/>
</dbReference>
<organism evidence="5 6">
    <name type="scientific">Priestia iocasae</name>
    <dbReference type="NCBI Taxonomy" id="2291674"/>
    <lineage>
        <taxon>Bacteria</taxon>
        <taxon>Bacillati</taxon>
        <taxon>Bacillota</taxon>
        <taxon>Bacilli</taxon>
        <taxon>Bacillales</taxon>
        <taxon>Bacillaceae</taxon>
        <taxon>Priestia</taxon>
    </lineage>
</organism>
<dbReference type="InterPro" id="IPR009057">
    <property type="entry name" value="Homeodomain-like_sf"/>
</dbReference>
<dbReference type="PROSITE" id="PS01124">
    <property type="entry name" value="HTH_ARAC_FAMILY_2"/>
    <property type="match status" value="1"/>
</dbReference>
<dbReference type="InterPro" id="IPR018062">
    <property type="entry name" value="HTH_AraC-typ_CS"/>
</dbReference>
<dbReference type="Gene3D" id="1.10.10.60">
    <property type="entry name" value="Homeodomain-like"/>
    <property type="match status" value="2"/>
</dbReference>
<evidence type="ECO:0000313" key="6">
    <source>
        <dbReference type="Proteomes" id="UP000809829"/>
    </source>
</evidence>
<dbReference type="EMBL" id="JAFBFC010000002">
    <property type="protein sequence ID" value="MBM7702621.1"/>
    <property type="molecule type" value="Genomic_DNA"/>
</dbReference>